<dbReference type="InterPro" id="IPR016162">
    <property type="entry name" value="Ald_DH_N"/>
</dbReference>
<evidence type="ECO:0000256" key="7">
    <source>
        <dbReference type="RuleBase" id="RU003345"/>
    </source>
</evidence>
<evidence type="ECO:0000256" key="1">
    <source>
        <dbReference type="ARBA" id="ARBA00009986"/>
    </source>
</evidence>
<evidence type="ECO:0000256" key="3">
    <source>
        <dbReference type="ARBA" id="ARBA00023027"/>
    </source>
</evidence>
<dbReference type="SUPFAM" id="SSF53720">
    <property type="entry name" value="ALDH-like"/>
    <property type="match status" value="1"/>
</dbReference>
<evidence type="ECO:0000256" key="4">
    <source>
        <dbReference type="PIRNR" id="PIRNR036492"/>
    </source>
</evidence>
<dbReference type="PANTHER" id="PTHR43570">
    <property type="entry name" value="ALDEHYDE DEHYDROGENASE"/>
    <property type="match status" value="1"/>
</dbReference>
<dbReference type="InterPro" id="IPR016163">
    <property type="entry name" value="Ald_DH_C"/>
</dbReference>
<keyword evidence="2 4" id="KW-0560">Oxidoreductase</keyword>
<evidence type="ECO:0000259" key="8">
    <source>
        <dbReference type="Pfam" id="PF00171"/>
    </source>
</evidence>
<evidence type="ECO:0000313" key="10">
    <source>
        <dbReference type="Proteomes" id="UP000184092"/>
    </source>
</evidence>
<name>A0A1M7HM03_9FLAO</name>
<gene>
    <name evidence="9" type="ORF">SAMN05216269_103321</name>
</gene>
<reference evidence="10" key="1">
    <citation type="submission" date="2016-11" db="EMBL/GenBank/DDBJ databases">
        <authorList>
            <person name="Varghese N."/>
            <person name="Submissions S."/>
        </authorList>
    </citation>
    <scope>NUCLEOTIDE SEQUENCE [LARGE SCALE GENOMIC DNA]</scope>
    <source>
        <strain evidence="10">CGMCC 1.2749</strain>
    </source>
</reference>
<dbReference type="Proteomes" id="UP000184092">
    <property type="component" value="Unassembled WGS sequence"/>
</dbReference>
<dbReference type="Gene3D" id="3.40.605.10">
    <property type="entry name" value="Aldehyde Dehydrogenase, Chain A, domain 1"/>
    <property type="match status" value="1"/>
</dbReference>
<protein>
    <recommendedName>
        <fullName evidence="4">Aldehyde dehydrogenase</fullName>
    </recommendedName>
</protein>
<dbReference type="InterPro" id="IPR029510">
    <property type="entry name" value="Ald_DH_CS_GLU"/>
</dbReference>
<dbReference type="FunFam" id="3.40.309.10:FF:000003">
    <property type="entry name" value="Aldehyde dehydrogenase"/>
    <property type="match status" value="1"/>
</dbReference>
<accession>A0A1M7HM03</accession>
<dbReference type="PROSITE" id="PS00070">
    <property type="entry name" value="ALDEHYDE_DEHYDR_CYS"/>
    <property type="match status" value="1"/>
</dbReference>
<comment type="similarity">
    <text evidence="1 4 7">Belongs to the aldehyde dehydrogenase family.</text>
</comment>
<dbReference type="RefSeq" id="WP_073206722.1">
    <property type="nucleotide sequence ID" value="NZ_FRCL01000003.1"/>
</dbReference>
<dbReference type="PROSITE" id="PS00687">
    <property type="entry name" value="ALDEHYDE_DEHYDR_GLU"/>
    <property type="match status" value="1"/>
</dbReference>
<proteinExistence type="inferred from homology"/>
<dbReference type="FunFam" id="3.40.605.10:FF:000004">
    <property type="entry name" value="Aldehyde dehydrogenase"/>
    <property type="match status" value="1"/>
</dbReference>
<dbReference type="PIRSF" id="PIRSF036492">
    <property type="entry name" value="ALDH"/>
    <property type="match status" value="1"/>
</dbReference>
<dbReference type="PANTHER" id="PTHR43570:SF16">
    <property type="entry name" value="ALDEHYDE DEHYDROGENASE TYPE III, ISOFORM Q"/>
    <property type="match status" value="1"/>
</dbReference>
<dbReference type="EMBL" id="FRCL01000003">
    <property type="protein sequence ID" value="SHM29525.1"/>
    <property type="molecule type" value="Genomic_DNA"/>
</dbReference>
<dbReference type="Gene3D" id="3.40.309.10">
    <property type="entry name" value="Aldehyde Dehydrogenase, Chain A, domain 2"/>
    <property type="match status" value="1"/>
</dbReference>
<feature type="active site" evidence="5 6">
    <location>
        <position position="194"/>
    </location>
</feature>
<sequence length="442" mass="49847">MNYKTNIASRKEALTKLLNVIITHENEIIEALYSDFRKPAFEAVLTETNYVISELKDTIKNLSKWAKPKRVFPSILNFPSTDYIYKEPYGKVLIIAPWNYPFQLALCPLISAVAAGNQVVLKPSELTPKTSEIITKIIGKTFPVNHVEVIEGGLEVSQNLLSQRWDYIFFTGSVPVGKIVAKAAAENLTPVTLELGGKNPCIIDNTANLKLAAKRILWGKFINAGQTCIAPDYILIQKDMKSHFVDFLKLEITKAYGENPKSSPDYARIVNTKNWLRLANMIDDKKVIFGGQTDIEDRYISPTLIDESSVDTLIMKDEIFGPLLPILSYENDAEINIVISKYEKPLSLYVFTEDKKFAQKIIKQYSFGGGCINDTVVHFSNKRLPFGGVGHSGIGAYHGRLSFDTFSHKKAIVKKANWLDLPMRYAPYKDKLKSIQKLLKWL</sequence>
<dbReference type="GO" id="GO:0004029">
    <property type="term" value="F:aldehyde dehydrogenase (NAD+) activity"/>
    <property type="evidence" value="ECO:0007669"/>
    <property type="project" value="TreeGrafter"/>
</dbReference>
<evidence type="ECO:0000256" key="2">
    <source>
        <dbReference type="ARBA" id="ARBA00023002"/>
    </source>
</evidence>
<organism evidence="9 10">
    <name type="scientific">Flavobacterium xinjiangense</name>
    <dbReference type="NCBI Taxonomy" id="178356"/>
    <lineage>
        <taxon>Bacteria</taxon>
        <taxon>Pseudomonadati</taxon>
        <taxon>Bacteroidota</taxon>
        <taxon>Flavobacteriia</taxon>
        <taxon>Flavobacteriales</taxon>
        <taxon>Flavobacteriaceae</taxon>
        <taxon>Flavobacterium</taxon>
    </lineage>
</organism>
<dbReference type="Pfam" id="PF00171">
    <property type="entry name" value="Aldedh"/>
    <property type="match status" value="1"/>
</dbReference>
<dbReference type="AlphaFoldDB" id="A0A1M7HM03"/>
<dbReference type="InterPro" id="IPR012394">
    <property type="entry name" value="Aldehyde_DH_NAD(P)"/>
</dbReference>
<keyword evidence="3" id="KW-0520">NAD</keyword>
<dbReference type="InterPro" id="IPR016161">
    <property type="entry name" value="Ald_DH/histidinol_DH"/>
</dbReference>
<dbReference type="GO" id="GO:0006081">
    <property type="term" value="P:aldehyde metabolic process"/>
    <property type="evidence" value="ECO:0007669"/>
    <property type="project" value="InterPro"/>
</dbReference>
<dbReference type="OrthoDB" id="9762913at2"/>
<evidence type="ECO:0000313" key="9">
    <source>
        <dbReference type="EMBL" id="SHM29525.1"/>
    </source>
</evidence>
<dbReference type="InterPro" id="IPR015590">
    <property type="entry name" value="Aldehyde_DH_dom"/>
</dbReference>
<keyword evidence="10" id="KW-1185">Reference proteome</keyword>
<dbReference type="InterPro" id="IPR016160">
    <property type="entry name" value="Ald_DH_CS_CYS"/>
</dbReference>
<evidence type="ECO:0000256" key="5">
    <source>
        <dbReference type="PIRSR" id="PIRSR036492-1"/>
    </source>
</evidence>
<dbReference type="GO" id="GO:0005737">
    <property type="term" value="C:cytoplasm"/>
    <property type="evidence" value="ECO:0007669"/>
    <property type="project" value="TreeGrafter"/>
</dbReference>
<feature type="active site" evidence="5">
    <location>
        <position position="228"/>
    </location>
</feature>
<feature type="domain" description="Aldehyde dehydrogenase" evidence="8">
    <location>
        <begin position="4"/>
        <end position="411"/>
    </location>
</feature>
<dbReference type="CDD" id="cd07136">
    <property type="entry name" value="ALDH_YwdH-P39616"/>
    <property type="match status" value="1"/>
</dbReference>
<dbReference type="STRING" id="178356.SAMN05216269_103321"/>
<evidence type="ECO:0000256" key="6">
    <source>
        <dbReference type="PROSITE-ProRule" id="PRU10007"/>
    </source>
</evidence>